<name>A0ABM0GVS8_SACKO</name>
<proteinExistence type="predicted"/>
<organism evidence="3 4">
    <name type="scientific">Saccoglossus kowalevskii</name>
    <name type="common">Acorn worm</name>
    <dbReference type="NCBI Taxonomy" id="10224"/>
    <lineage>
        <taxon>Eukaryota</taxon>
        <taxon>Metazoa</taxon>
        <taxon>Hemichordata</taxon>
        <taxon>Enteropneusta</taxon>
        <taxon>Harrimaniidae</taxon>
        <taxon>Saccoglossus</taxon>
    </lineage>
</organism>
<dbReference type="Proteomes" id="UP000694865">
    <property type="component" value="Unplaced"/>
</dbReference>
<accession>A0ABM0GVS8</accession>
<dbReference type="InterPro" id="IPR042401">
    <property type="entry name" value="SPMAP2-like"/>
</dbReference>
<evidence type="ECO:0000256" key="1">
    <source>
        <dbReference type="ARBA" id="ARBA00022737"/>
    </source>
</evidence>
<evidence type="ECO:0000256" key="2">
    <source>
        <dbReference type="SAM" id="MobiDB-lite"/>
    </source>
</evidence>
<keyword evidence="1" id="KW-0677">Repeat</keyword>
<dbReference type="PANTHER" id="PTHR15901:SF16">
    <property type="entry name" value="TESTICULAR HAPLOID EXPRESSED GENE PROTEIN"/>
    <property type="match status" value="1"/>
</dbReference>
<dbReference type="InterPro" id="IPR006623">
    <property type="entry name" value="THEG"/>
</dbReference>
<evidence type="ECO:0000313" key="3">
    <source>
        <dbReference type="Proteomes" id="UP000694865"/>
    </source>
</evidence>
<feature type="region of interest" description="Disordered" evidence="2">
    <location>
        <begin position="209"/>
        <end position="234"/>
    </location>
</feature>
<reference evidence="4" key="1">
    <citation type="submission" date="2025-08" db="UniProtKB">
        <authorList>
            <consortium name="RefSeq"/>
        </authorList>
    </citation>
    <scope>IDENTIFICATION</scope>
    <source>
        <tissue evidence="4">Testes</tissue>
    </source>
</reference>
<dbReference type="PANTHER" id="PTHR15901">
    <property type="entry name" value="TESTICULAR HAPLOID EXPRESSED GENE PROTEIN"/>
    <property type="match status" value="1"/>
</dbReference>
<dbReference type="GeneID" id="100367383"/>
<sequence length="259" mass="29218">MAAATQSNVKRIDVLARPKQLPPTFREDRRSVYWLDRHASNSCNSLTLTPRQQFLANSKHVDNGWQGDRPTPIWPVSRSAQKASASERVETLASPKQKHPDYKPERAVETRVSDSAKSAQASGRLQKLAEPKVYAELKIRASREWDYVEWDPEISSSAKNARCSERVEQLAEPKNAHLSYQPEKYVQWPVSENAMKALATLRLQQLARPKSRGKVDNYDPYKVTPSARSARATPRIAELANPIPRKIRTKKIVTGPAAT</sequence>
<dbReference type="Pfam" id="PF14912">
    <property type="entry name" value="THEG"/>
    <property type="match status" value="4"/>
</dbReference>
<keyword evidence="3" id="KW-1185">Reference proteome</keyword>
<gene>
    <name evidence="4" type="primary">LOC100367383</name>
</gene>
<dbReference type="SMART" id="SM00705">
    <property type="entry name" value="THEG"/>
    <property type="match status" value="6"/>
</dbReference>
<protein>
    <submittedName>
        <fullName evidence="4">Testicular haploid expressed gene protein-like</fullName>
    </submittedName>
</protein>
<dbReference type="RefSeq" id="XP_002738421.1">
    <property type="nucleotide sequence ID" value="XM_002738375.2"/>
</dbReference>
<evidence type="ECO:0000313" key="4">
    <source>
        <dbReference type="RefSeq" id="XP_002738421.1"/>
    </source>
</evidence>